<sequence>MSILKFNRSTRTPTSQSVPRNPTDQHVSRKPFYQFISRNESINSSQEIQPIKLFQEISTNLSQEVHLININQSNSIQIFDNLQCEKENQNEIPSFYNCYFSNCINREFYML</sequence>
<organism evidence="2 3">
    <name type="scientific">Gigaspora margarita</name>
    <dbReference type="NCBI Taxonomy" id="4874"/>
    <lineage>
        <taxon>Eukaryota</taxon>
        <taxon>Fungi</taxon>
        <taxon>Fungi incertae sedis</taxon>
        <taxon>Mucoromycota</taxon>
        <taxon>Glomeromycotina</taxon>
        <taxon>Glomeromycetes</taxon>
        <taxon>Diversisporales</taxon>
        <taxon>Gigasporaceae</taxon>
        <taxon>Gigaspora</taxon>
    </lineage>
</organism>
<protein>
    <submittedName>
        <fullName evidence="2">39112_t:CDS:1</fullName>
    </submittedName>
</protein>
<dbReference type="EMBL" id="CAJVQB010001341">
    <property type="protein sequence ID" value="CAG8531683.1"/>
    <property type="molecule type" value="Genomic_DNA"/>
</dbReference>
<dbReference type="Proteomes" id="UP000789901">
    <property type="component" value="Unassembled WGS sequence"/>
</dbReference>
<proteinExistence type="predicted"/>
<reference evidence="2 3" key="1">
    <citation type="submission" date="2021-06" db="EMBL/GenBank/DDBJ databases">
        <authorList>
            <person name="Kallberg Y."/>
            <person name="Tangrot J."/>
            <person name="Rosling A."/>
        </authorList>
    </citation>
    <scope>NUCLEOTIDE SEQUENCE [LARGE SCALE GENOMIC DNA]</scope>
    <source>
        <strain evidence="2 3">120-4 pot B 10/14</strain>
    </source>
</reference>
<accession>A0ABM8W5N1</accession>
<evidence type="ECO:0000313" key="3">
    <source>
        <dbReference type="Proteomes" id="UP000789901"/>
    </source>
</evidence>
<evidence type="ECO:0000256" key="1">
    <source>
        <dbReference type="SAM" id="MobiDB-lite"/>
    </source>
</evidence>
<keyword evidence="3" id="KW-1185">Reference proteome</keyword>
<evidence type="ECO:0000313" key="2">
    <source>
        <dbReference type="EMBL" id="CAG8531683.1"/>
    </source>
</evidence>
<name>A0ABM8W5N1_GIGMA</name>
<feature type="region of interest" description="Disordered" evidence="1">
    <location>
        <begin position="1"/>
        <end position="27"/>
    </location>
</feature>
<feature type="compositionally biased region" description="Polar residues" evidence="1">
    <location>
        <begin position="7"/>
        <end position="25"/>
    </location>
</feature>
<gene>
    <name evidence="2" type="ORF">GMARGA_LOCUS3652</name>
</gene>
<comment type="caution">
    <text evidence="2">The sequence shown here is derived from an EMBL/GenBank/DDBJ whole genome shotgun (WGS) entry which is preliminary data.</text>
</comment>